<sequence length="199" mass="20873">MLATLTSGRQPPEAHATEPPGRSATAIQLLTLPARAAASVQPVQPVQPVQLVQLVQPDEPGRLPAVRNHSATPPARQPAGRTDATKPVSHTAEPFYRPNATLARPALPYSEPDWSLLDGVPASGLPLRLRLLVNARGQVDAVELLQAGPDDAALLQGLKRALLATRYIPGRDAGGDVPAAIELLIEPGAIDPPFALAKP</sequence>
<name>A0ABN6PLK6_9BURK</name>
<organism evidence="2 3">
    <name type="scientific">Sphaerotilus microaerophilus</name>
    <dbReference type="NCBI Taxonomy" id="2914710"/>
    <lineage>
        <taxon>Bacteria</taxon>
        <taxon>Pseudomonadati</taxon>
        <taxon>Pseudomonadota</taxon>
        <taxon>Betaproteobacteria</taxon>
        <taxon>Burkholderiales</taxon>
        <taxon>Sphaerotilaceae</taxon>
        <taxon>Sphaerotilus</taxon>
    </lineage>
</organism>
<accession>A0ABN6PLK6</accession>
<reference evidence="2" key="1">
    <citation type="submission" date="2022-04" db="EMBL/GenBank/DDBJ databases">
        <title>Whole genome sequence of Sphaerotilus sp. FB-5.</title>
        <authorList>
            <person name="Takeda M."/>
            <person name="Narihara S."/>
            <person name="Akimoto M."/>
            <person name="Akimoto R."/>
            <person name="Nishiyashiki S."/>
            <person name="Murakami T."/>
        </authorList>
    </citation>
    <scope>NUCLEOTIDE SEQUENCE</scope>
    <source>
        <strain evidence="2">FB-5</strain>
    </source>
</reference>
<evidence type="ECO:0000313" key="3">
    <source>
        <dbReference type="Proteomes" id="UP001057498"/>
    </source>
</evidence>
<evidence type="ECO:0008006" key="4">
    <source>
        <dbReference type="Google" id="ProtNLM"/>
    </source>
</evidence>
<keyword evidence="3" id="KW-1185">Reference proteome</keyword>
<proteinExistence type="predicted"/>
<feature type="region of interest" description="Disordered" evidence="1">
    <location>
        <begin position="60"/>
        <end position="92"/>
    </location>
</feature>
<feature type="region of interest" description="Disordered" evidence="1">
    <location>
        <begin position="1"/>
        <end position="24"/>
    </location>
</feature>
<dbReference type="EMBL" id="AP025730">
    <property type="protein sequence ID" value="BDI04675.1"/>
    <property type="molecule type" value="Genomic_DNA"/>
</dbReference>
<evidence type="ECO:0000313" key="2">
    <source>
        <dbReference type="EMBL" id="BDI04675.1"/>
    </source>
</evidence>
<protein>
    <recommendedName>
        <fullName evidence="4">TonB C-terminal domain-containing protein</fullName>
    </recommendedName>
</protein>
<dbReference type="Proteomes" id="UP001057498">
    <property type="component" value="Chromosome"/>
</dbReference>
<gene>
    <name evidence="2" type="ORF">CATMQ487_16450</name>
</gene>
<evidence type="ECO:0000256" key="1">
    <source>
        <dbReference type="SAM" id="MobiDB-lite"/>
    </source>
</evidence>